<dbReference type="Proteomes" id="UP000771749">
    <property type="component" value="Unassembled WGS sequence"/>
</dbReference>
<gene>
    <name evidence="1" type="ORF">IAC07_07695</name>
</gene>
<dbReference type="Gene3D" id="2.60.120.260">
    <property type="entry name" value="Galactose-binding domain-like"/>
    <property type="match status" value="1"/>
</dbReference>
<evidence type="ECO:0000313" key="2">
    <source>
        <dbReference type="Proteomes" id="UP000771749"/>
    </source>
</evidence>
<reference evidence="1" key="1">
    <citation type="submission" date="2020-10" db="EMBL/GenBank/DDBJ databases">
        <authorList>
            <person name="Gilroy R."/>
        </authorList>
    </citation>
    <scope>NUCLEOTIDE SEQUENCE</scope>
    <source>
        <strain evidence="1">F1-3629</strain>
    </source>
</reference>
<proteinExistence type="predicted"/>
<organism evidence="1 2">
    <name type="scientific">Candidatus Cryptobacteroides gallistercoris</name>
    <dbReference type="NCBI Taxonomy" id="2840765"/>
    <lineage>
        <taxon>Bacteria</taxon>
        <taxon>Pseudomonadati</taxon>
        <taxon>Bacteroidota</taxon>
        <taxon>Bacteroidia</taxon>
        <taxon>Bacteroidales</taxon>
        <taxon>Candidatus Cryptobacteroides</taxon>
    </lineage>
</organism>
<dbReference type="AlphaFoldDB" id="A0A940DP58"/>
<reference evidence="1" key="2">
    <citation type="journal article" date="2021" name="PeerJ">
        <title>Extensive microbial diversity within the chicken gut microbiome revealed by metagenomics and culture.</title>
        <authorList>
            <person name="Gilroy R."/>
            <person name="Ravi A."/>
            <person name="Getino M."/>
            <person name="Pursley I."/>
            <person name="Horton D.L."/>
            <person name="Alikhan N.F."/>
            <person name="Baker D."/>
            <person name="Gharbi K."/>
            <person name="Hall N."/>
            <person name="Watson M."/>
            <person name="Adriaenssens E.M."/>
            <person name="Foster-Nyarko E."/>
            <person name="Jarju S."/>
            <person name="Secka A."/>
            <person name="Antonio M."/>
            <person name="Oren A."/>
            <person name="Chaudhuri R.R."/>
            <person name="La Ragione R."/>
            <person name="Hildebrand F."/>
            <person name="Pallen M.J."/>
        </authorList>
    </citation>
    <scope>NUCLEOTIDE SEQUENCE</scope>
    <source>
        <strain evidence="1">F1-3629</strain>
    </source>
</reference>
<dbReference type="EMBL" id="JADIMJ010000117">
    <property type="protein sequence ID" value="MBO8454587.1"/>
    <property type="molecule type" value="Genomic_DNA"/>
</dbReference>
<comment type="caution">
    <text evidence="1">The sequence shown here is derived from an EMBL/GenBank/DDBJ whole genome shotgun (WGS) entry which is preliminary data.</text>
</comment>
<sequence length="53" mass="6024">MHDGEWTGLCSGSCIGHKRIETFPPCTTDRLRLTVTEAKAKPCIRSFRVFRTI</sequence>
<evidence type="ECO:0000313" key="1">
    <source>
        <dbReference type="EMBL" id="MBO8454587.1"/>
    </source>
</evidence>
<protein>
    <submittedName>
        <fullName evidence="1">Uncharacterized protein</fullName>
    </submittedName>
</protein>
<name>A0A940DP58_9BACT</name>
<accession>A0A940DP58</accession>